<dbReference type="CDD" id="cd08984">
    <property type="entry name" value="GH43-like"/>
    <property type="match status" value="1"/>
</dbReference>
<reference evidence="9" key="1">
    <citation type="journal article" date="2019" name="Int. J. Syst. Evol. Microbiol.">
        <title>The Global Catalogue of Microorganisms (GCM) 10K type strain sequencing project: providing services to taxonomists for standard genome sequencing and annotation.</title>
        <authorList>
            <consortium name="The Broad Institute Genomics Platform"/>
            <consortium name="The Broad Institute Genome Sequencing Center for Infectious Disease"/>
            <person name="Wu L."/>
            <person name="Ma J."/>
        </authorList>
    </citation>
    <scope>NUCLEOTIDE SEQUENCE [LARGE SCALE GENOMIC DNA]</scope>
    <source>
        <strain evidence="9">JCM 18200</strain>
    </source>
</reference>
<keyword evidence="5" id="KW-0326">Glycosidase</keyword>
<evidence type="ECO:0000256" key="1">
    <source>
        <dbReference type="ARBA" id="ARBA00004834"/>
    </source>
</evidence>
<sequence>MNKPLNKNGRIQIMLFSMCLFFSGICVQAQENESHNAPAPLFRDPITDGAADPVLFYNPIEKAWWMLYTQRRANLELPDVAFCYGNSIAIASSDDHGQTWVYRGTLDLEFEHGQNTFWAPDIVFDKGEFHLFVAYIKGVRSHWGGEAKLAHYTSKDLWNWKFHDFSDVGVKNVIDGSLIKMPNSTWRMFFKGPQSLTMMADSKDLVHWEPHHDPVIKGKPHEGANVFEFEGFYWMLTDEWSGMRVYKSTDLTHWERQGMILNDIGTRPDDTPTGAHGDAVVAGDKAYVFYFTHPGRKTHSAATLDASGVYPYQERRSSIQVAQLVYEDGTLKCKRNEDFDFYMADEDQGKDFIAQEKPLMYFTDTSSGKSIAKDPKVIHFKDKYWLYYSIPGKENSGWHIGIAQSDNLNDWHKVGELFGAASYEKNGLCAPGALVRGDTVHLFYQTYGNGPKDAICHAYSTDGIHFIRNTSNPIFRPTGNWNNGRAIDAEVHAYKQQYFLYFATRDPAGEIQMQGVATAPLGTDFSRNDWKQATDEPILKPTLPWEGKCIEAASVTERNGMLYMFYAGSYNNVPQQIGLAKSRDGIHWERVQQTPFLANGKAGEWNSSESGHPDIFKAANGQYYLFFQGNDTGDGQSWYLSNHLLQWKGELPKLISEIKHE</sequence>
<keyword evidence="4" id="KW-0378">Hydrolase</keyword>
<dbReference type="InterPro" id="IPR050727">
    <property type="entry name" value="GH43_arabinanases"/>
</dbReference>
<dbReference type="InterPro" id="IPR013148">
    <property type="entry name" value="Glyco_hydro_32_N"/>
</dbReference>
<evidence type="ECO:0000256" key="3">
    <source>
        <dbReference type="ARBA" id="ARBA00009902"/>
    </source>
</evidence>
<dbReference type="RefSeq" id="WP_345235217.1">
    <property type="nucleotide sequence ID" value="NZ_BAABIQ010000044.1"/>
</dbReference>
<organism evidence="8 9">
    <name type="scientific">Olivibacter ginsenosidimutans</name>
    <dbReference type="NCBI Taxonomy" id="1176537"/>
    <lineage>
        <taxon>Bacteria</taxon>
        <taxon>Pseudomonadati</taxon>
        <taxon>Bacteroidota</taxon>
        <taxon>Sphingobacteriia</taxon>
        <taxon>Sphingobacteriales</taxon>
        <taxon>Sphingobacteriaceae</taxon>
        <taxon>Olivibacter</taxon>
    </lineage>
</organism>
<evidence type="ECO:0000256" key="4">
    <source>
        <dbReference type="ARBA" id="ARBA00022801"/>
    </source>
</evidence>
<dbReference type="EMBL" id="BAABIQ010000044">
    <property type="protein sequence ID" value="GAA4808120.1"/>
    <property type="molecule type" value="Genomic_DNA"/>
</dbReference>
<evidence type="ECO:0000256" key="2">
    <source>
        <dbReference type="ARBA" id="ARBA00009865"/>
    </source>
</evidence>
<name>A0ABP9CI41_9SPHI</name>
<protein>
    <recommendedName>
        <fullName evidence="7">Glycosyl hydrolase family 32 N-terminal domain-containing protein</fullName>
    </recommendedName>
</protein>
<comment type="pathway">
    <text evidence="1">Glycan metabolism; L-arabinan degradation.</text>
</comment>
<comment type="similarity">
    <text evidence="3">Belongs to the glycosyl hydrolase 32 family.</text>
</comment>
<dbReference type="Pfam" id="PF04616">
    <property type="entry name" value="Glyco_hydro_43"/>
    <property type="match status" value="1"/>
</dbReference>
<dbReference type="Gene3D" id="2.115.10.20">
    <property type="entry name" value="Glycosyl hydrolase domain, family 43"/>
    <property type="match status" value="4"/>
</dbReference>
<evidence type="ECO:0000313" key="8">
    <source>
        <dbReference type="EMBL" id="GAA4808120.1"/>
    </source>
</evidence>
<dbReference type="Proteomes" id="UP001501411">
    <property type="component" value="Unassembled WGS sequence"/>
</dbReference>
<feature type="signal peptide" evidence="6">
    <location>
        <begin position="1"/>
        <end position="29"/>
    </location>
</feature>
<evidence type="ECO:0000256" key="6">
    <source>
        <dbReference type="SAM" id="SignalP"/>
    </source>
</evidence>
<accession>A0ABP9CI41</accession>
<gene>
    <name evidence="8" type="ORF">GCM10023231_41760</name>
</gene>
<evidence type="ECO:0000256" key="5">
    <source>
        <dbReference type="ARBA" id="ARBA00023295"/>
    </source>
</evidence>
<keyword evidence="9" id="KW-1185">Reference proteome</keyword>
<comment type="caution">
    <text evidence="8">The sequence shown here is derived from an EMBL/GenBank/DDBJ whole genome shotgun (WGS) entry which is preliminary data.</text>
</comment>
<keyword evidence="6" id="KW-0732">Signal</keyword>
<dbReference type="InterPro" id="IPR023296">
    <property type="entry name" value="Glyco_hydro_beta-prop_sf"/>
</dbReference>
<evidence type="ECO:0000259" key="7">
    <source>
        <dbReference type="Pfam" id="PF00251"/>
    </source>
</evidence>
<dbReference type="PANTHER" id="PTHR43301:SF3">
    <property type="entry name" value="ARABINAN ENDO-1,5-ALPHA-L-ARABINOSIDASE A-RELATED"/>
    <property type="match status" value="1"/>
</dbReference>
<dbReference type="SUPFAM" id="SSF75005">
    <property type="entry name" value="Arabinanase/levansucrase/invertase"/>
    <property type="match status" value="2"/>
</dbReference>
<comment type="similarity">
    <text evidence="2">Belongs to the glycosyl hydrolase 43 family.</text>
</comment>
<proteinExistence type="inferred from homology"/>
<dbReference type="InterPro" id="IPR006710">
    <property type="entry name" value="Glyco_hydro_43"/>
</dbReference>
<dbReference type="PANTHER" id="PTHR43301">
    <property type="entry name" value="ARABINAN ENDO-1,5-ALPHA-L-ARABINOSIDASE"/>
    <property type="match status" value="1"/>
</dbReference>
<feature type="chain" id="PRO_5046336420" description="Glycosyl hydrolase family 32 N-terminal domain-containing protein" evidence="6">
    <location>
        <begin position="30"/>
        <end position="661"/>
    </location>
</feature>
<dbReference type="Pfam" id="PF00251">
    <property type="entry name" value="Glyco_hydro_32N"/>
    <property type="match status" value="1"/>
</dbReference>
<evidence type="ECO:0000313" key="9">
    <source>
        <dbReference type="Proteomes" id="UP001501411"/>
    </source>
</evidence>
<feature type="domain" description="Glycosyl hydrolase family 32 N-terminal" evidence="7">
    <location>
        <begin position="122"/>
        <end position="262"/>
    </location>
</feature>